<dbReference type="InterPro" id="IPR004302">
    <property type="entry name" value="Cellulose/chitin-bd_N"/>
</dbReference>
<sequence>MMTFAKFSLIICLFGILLWEIHGQGMMIDPISRSSAWRKGFPVEVNINDHELSCGGPTIQFTQNNGLCGVCGDDYAMPRPRPNENGGLYGTGVIVQRYKVGSIINVKVKLIANDLGHFRFNLCPLEGPNDLETEMCFNQYPLQLYNSYPDDKFYLPNYEKDFYISIQLPPNVICEHCVLRWTYEIGNHVSRCYNGEVSFGCGSQKTFRNCADIAITLS</sequence>
<evidence type="ECO:0000259" key="2">
    <source>
        <dbReference type="Pfam" id="PF03067"/>
    </source>
</evidence>
<dbReference type="AlphaFoldDB" id="A0A9B0F385"/>
<dbReference type="Proteomes" id="UP000835206">
    <property type="component" value="Chromosome 5"/>
</dbReference>
<dbReference type="RefSeq" id="XP_003395538.1">
    <property type="nucleotide sequence ID" value="XM_003395490.4"/>
</dbReference>
<feature type="signal peptide" evidence="1">
    <location>
        <begin position="1"/>
        <end position="23"/>
    </location>
</feature>
<name>A0A9B0F385_BOMTE</name>
<protein>
    <submittedName>
        <fullName evidence="4">Uncharacterized protein LOC100648508</fullName>
    </submittedName>
</protein>
<dbReference type="KEGG" id="bter:100648508"/>
<keyword evidence="1" id="KW-0732">Signal</keyword>
<evidence type="ECO:0000313" key="4">
    <source>
        <dbReference type="RefSeq" id="XP_003395538.1"/>
    </source>
</evidence>
<feature type="chain" id="PRO_5039665787" evidence="1">
    <location>
        <begin position="24"/>
        <end position="218"/>
    </location>
</feature>
<evidence type="ECO:0000313" key="3">
    <source>
        <dbReference type="Proteomes" id="UP000835206"/>
    </source>
</evidence>
<gene>
    <name evidence="4" type="primary">LOC100648508</name>
</gene>
<organism evidence="3 4">
    <name type="scientific">Bombus terrestris</name>
    <name type="common">Buff-tailed bumblebee</name>
    <name type="synonym">Apis terrestris</name>
    <dbReference type="NCBI Taxonomy" id="30195"/>
    <lineage>
        <taxon>Eukaryota</taxon>
        <taxon>Metazoa</taxon>
        <taxon>Ecdysozoa</taxon>
        <taxon>Arthropoda</taxon>
        <taxon>Hexapoda</taxon>
        <taxon>Insecta</taxon>
        <taxon>Pterygota</taxon>
        <taxon>Neoptera</taxon>
        <taxon>Endopterygota</taxon>
        <taxon>Hymenoptera</taxon>
        <taxon>Apocrita</taxon>
        <taxon>Aculeata</taxon>
        <taxon>Apoidea</taxon>
        <taxon>Anthophila</taxon>
        <taxon>Apidae</taxon>
        <taxon>Bombus</taxon>
        <taxon>Bombus</taxon>
    </lineage>
</organism>
<reference evidence="4" key="1">
    <citation type="submission" date="2025-08" db="UniProtKB">
        <authorList>
            <consortium name="RefSeq"/>
        </authorList>
    </citation>
    <scope>IDENTIFICATION</scope>
</reference>
<dbReference type="PANTHER" id="PTHR21113">
    <property type="entry name" value="AGAP001705-PA"/>
    <property type="match status" value="1"/>
</dbReference>
<dbReference type="Pfam" id="PF03067">
    <property type="entry name" value="LPMO_10"/>
    <property type="match status" value="1"/>
</dbReference>
<accession>A0A9B0F385</accession>
<proteinExistence type="predicted"/>
<feature type="domain" description="Chitin-binding type-4" evidence="2">
    <location>
        <begin position="25"/>
        <end position="213"/>
    </location>
</feature>
<keyword evidence="3" id="KW-1185">Reference proteome</keyword>
<dbReference type="PANTHER" id="PTHR21113:SF14">
    <property type="entry name" value="LP24064P"/>
    <property type="match status" value="1"/>
</dbReference>
<dbReference type="OrthoDB" id="64893at2759"/>
<evidence type="ECO:0000256" key="1">
    <source>
        <dbReference type="SAM" id="SignalP"/>
    </source>
</evidence>
<dbReference type="GeneID" id="100648508"/>